<dbReference type="EMBL" id="CP006867">
    <property type="protein sequence ID" value="ALU12798.1"/>
    <property type="molecule type" value="Genomic_DNA"/>
</dbReference>
<dbReference type="InterPro" id="IPR036388">
    <property type="entry name" value="WH-like_DNA-bd_sf"/>
</dbReference>
<keyword evidence="2" id="KW-1185">Reference proteome</keyword>
<dbReference type="SUPFAM" id="SSF46785">
    <property type="entry name" value="Winged helix' DNA-binding domain"/>
    <property type="match status" value="1"/>
</dbReference>
<dbReference type="AlphaFoldDB" id="A0A0U3EBU5"/>
<gene>
    <name evidence="1" type="ORF">EYM_07645</name>
</gene>
<organism evidence="1 2">
    <name type="scientific">Ignicoccus islandicus DSM 13165</name>
    <dbReference type="NCBI Taxonomy" id="940295"/>
    <lineage>
        <taxon>Archaea</taxon>
        <taxon>Thermoproteota</taxon>
        <taxon>Thermoprotei</taxon>
        <taxon>Desulfurococcales</taxon>
        <taxon>Desulfurococcaceae</taxon>
        <taxon>Ignicoccus</taxon>
    </lineage>
</organism>
<proteinExistence type="predicted"/>
<dbReference type="Gene3D" id="1.10.10.10">
    <property type="entry name" value="Winged helix-like DNA-binding domain superfamily/Winged helix DNA-binding domain"/>
    <property type="match status" value="1"/>
</dbReference>
<name>A0A0U3EBU5_9CREN</name>
<evidence type="ECO:0000313" key="1">
    <source>
        <dbReference type="EMBL" id="ALU12798.1"/>
    </source>
</evidence>
<dbReference type="SUPFAM" id="SSF52540">
    <property type="entry name" value="P-loop containing nucleoside triphosphate hydrolases"/>
    <property type="match status" value="1"/>
</dbReference>
<dbReference type="STRING" id="940295.EYM_07645"/>
<protein>
    <submittedName>
        <fullName evidence="1">Uncharacterized protein</fullName>
    </submittedName>
</protein>
<dbReference type="Gene3D" id="3.40.50.300">
    <property type="entry name" value="P-loop containing nucleotide triphosphate hydrolases"/>
    <property type="match status" value="1"/>
</dbReference>
<dbReference type="KEGG" id="iis:EYM_07645"/>
<dbReference type="Proteomes" id="UP000060778">
    <property type="component" value="Chromosome"/>
</dbReference>
<evidence type="ECO:0000313" key="2">
    <source>
        <dbReference type="Proteomes" id="UP000060778"/>
    </source>
</evidence>
<accession>A0A0U3EBU5</accession>
<reference evidence="1 2" key="1">
    <citation type="submission" date="2013-11" db="EMBL/GenBank/DDBJ databases">
        <title>Comparative genomics of Ignicoccus.</title>
        <authorList>
            <person name="Podar M."/>
        </authorList>
    </citation>
    <scope>NUCLEOTIDE SEQUENCE [LARGE SCALE GENOMIC DNA]</scope>
    <source>
        <strain evidence="1 2">DSM 13165</strain>
    </source>
</reference>
<sequence length="397" mass="46926">MIRRFEPAPLDGEMLRFYVKRYEPDDLFEKLVFERIIKEKGNGRVFVVGSYGLGKSTFLNYWRRELDLPYPKSPLEASVKKNIPIVVKTTYDENLQKFLYNMLKGLERGFKKPGWIYFVGVNQEYEKVFKYLSQVVENVLTRFERFGKVDLDTLKSALSFVIDNTSIPLIFMIDGFAFSDSFEQLAFWFDQLLQGQNKATFIITILPDHLQNFRMKYPHVVSKFIEIRIPGYNFQEVKHVFLKRLEGYSKPDNKFYPFREEWIEEIWSHFPILRDTIKVAQRALTYAAKEGEMTKKHIELAIREAERAMETTILFELDELDRMILKALAILGEAGPSDVTKWLKEQGYEVAKSTIHYRLKEPLLKKGLVERVSNTKSKRRSKYRVADRRLIELLKYL</sequence>
<dbReference type="InterPro" id="IPR027417">
    <property type="entry name" value="P-loop_NTPase"/>
</dbReference>
<dbReference type="InterPro" id="IPR036390">
    <property type="entry name" value="WH_DNA-bd_sf"/>
</dbReference>